<evidence type="ECO:0000313" key="3">
    <source>
        <dbReference type="Proteomes" id="UP000218366"/>
    </source>
</evidence>
<dbReference type="PANTHER" id="PTHR45947">
    <property type="entry name" value="SULFOQUINOVOSYL TRANSFERASE SQD2"/>
    <property type="match status" value="1"/>
</dbReference>
<dbReference type="GO" id="GO:0016757">
    <property type="term" value="F:glycosyltransferase activity"/>
    <property type="evidence" value="ECO:0007669"/>
    <property type="project" value="TreeGrafter"/>
</dbReference>
<dbReference type="EMBL" id="NWMW01000003">
    <property type="protein sequence ID" value="PCD01733.1"/>
    <property type="molecule type" value="Genomic_DNA"/>
</dbReference>
<name>A0A2A4AXR2_9SPHN</name>
<sequence length="400" mass="44168">MRILLIATLFKPFFEGGAEISAHYFATWLVENGHEVSVLATAPTPADETWGTVEDGYRIYRVSIPRAYTPLEASRAPVWKKPIWHAQDLLDPRNEAVVGRVLDAVKPDVVNIHILQGIGYNALKALGKRNLPVVYTLHDLGLACVKMAMFIDGKECAGQCTTCALSSKVKTGYLRSIERLAFISPSTANFDKLRQFQPIDDYPCHRVLNANRYPLPEQPRVESDVPRLLYVGRLHVSKGVEVVLEALDSLSERYRFTMDILGAGPDEARWRETYGDRPWLRFHGHVTLEQVAEVMNQSDLLLVPSIWHENSPGVVIQALGLGLPVMGSNKGGIPELVSDGVNGLLVAPGDVAAWRDAIAGVLDAPERLTPLRAEAAAATFEFDRDYLGRKALAVLESVAR</sequence>
<evidence type="ECO:0000259" key="1">
    <source>
        <dbReference type="Pfam" id="PF13439"/>
    </source>
</evidence>
<dbReference type="SUPFAM" id="SSF53756">
    <property type="entry name" value="UDP-Glycosyltransferase/glycogen phosphorylase"/>
    <property type="match status" value="1"/>
</dbReference>
<reference evidence="2 3" key="1">
    <citation type="submission" date="2017-09" db="EMBL/GenBank/DDBJ databases">
        <title>Sphingomonas spermidinifaciens 9NM-10, whole genome shotgun sequence.</title>
        <authorList>
            <person name="Feng G."/>
            <person name="Zhu H."/>
        </authorList>
    </citation>
    <scope>NUCLEOTIDE SEQUENCE [LARGE SCALE GENOMIC DNA]</scope>
    <source>
        <strain evidence="2 3">9NM-10</strain>
    </source>
</reference>
<dbReference type="OrthoDB" id="9807414at2"/>
<keyword evidence="3" id="KW-1185">Reference proteome</keyword>
<accession>A0A2A4AXR2</accession>
<organism evidence="2 3">
    <name type="scientific">Sphingomonas spermidinifaciens</name>
    <dbReference type="NCBI Taxonomy" id="1141889"/>
    <lineage>
        <taxon>Bacteria</taxon>
        <taxon>Pseudomonadati</taxon>
        <taxon>Pseudomonadota</taxon>
        <taxon>Alphaproteobacteria</taxon>
        <taxon>Sphingomonadales</taxon>
        <taxon>Sphingomonadaceae</taxon>
        <taxon>Sphingomonas</taxon>
    </lineage>
</organism>
<comment type="caution">
    <text evidence="2">The sequence shown here is derived from an EMBL/GenBank/DDBJ whole genome shotgun (WGS) entry which is preliminary data.</text>
</comment>
<dbReference type="Pfam" id="PF13439">
    <property type="entry name" value="Glyco_transf_4"/>
    <property type="match status" value="1"/>
</dbReference>
<dbReference type="Proteomes" id="UP000218366">
    <property type="component" value="Unassembled WGS sequence"/>
</dbReference>
<protein>
    <recommendedName>
        <fullName evidence="1">Glycosyltransferase subfamily 4-like N-terminal domain-containing protein</fullName>
    </recommendedName>
</protein>
<proteinExistence type="predicted"/>
<dbReference type="InterPro" id="IPR028098">
    <property type="entry name" value="Glyco_trans_4-like_N"/>
</dbReference>
<evidence type="ECO:0000313" key="2">
    <source>
        <dbReference type="EMBL" id="PCD01733.1"/>
    </source>
</evidence>
<gene>
    <name evidence="2" type="ORF">COC42_16610</name>
</gene>
<dbReference type="CDD" id="cd03823">
    <property type="entry name" value="GT4_ExpE7-like"/>
    <property type="match status" value="1"/>
</dbReference>
<dbReference type="Pfam" id="PF13692">
    <property type="entry name" value="Glyco_trans_1_4"/>
    <property type="match status" value="1"/>
</dbReference>
<dbReference type="RefSeq" id="WP_096344477.1">
    <property type="nucleotide sequence ID" value="NZ_NWMW01000003.1"/>
</dbReference>
<dbReference type="Gene3D" id="3.40.50.2000">
    <property type="entry name" value="Glycogen Phosphorylase B"/>
    <property type="match status" value="2"/>
</dbReference>
<dbReference type="InterPro" id="IPR050194">
    <property type="entry name" value="Glycosyltransferase_grp1"/>
</dbReference>
<feature type="domain" description="Glycosyltransferase subfamily 4-like N-terminal" evidence="1">
    <location>
        <begin position="16"/>
        <end position="141"/>
    </location>
</feature>
<dbReference type="PANTHER" id="PTHR45947:SF13">
    <property type="entry name" value="TRANSFERASE"/>
    <property type="match status" value="1"/>
</dbReference>
<dbReference type="AlphaFoldDB" id="A0A2A4AXR2"/>